<dbReference type="SMART" id="SM00822">
    <property type="entry name" value="PKS_KR"/>
    <property type="match status" value="1"/>
</dbReference>
<dbReference type="EMBL" id="BMIB01000005">
    <property type="protein sequence ID" value="GGH79146.1"/>
    <property type="molecule type" value="Genomic_DNA"/>
</dbReference>
<evidence type="ECO:0000313" key="7">
    <source>
        <dbReference type="Proteomes" id="UP000627292"/>
    </source>
</evidence>
<protein>
    <submittedName>
        <fullName evidence="6">Polyketide synthase</fullName>
    </submittedName>
</protein>
<dbReference type="PROSITE" id="PS00606">
    <property type="entry name" value="KS3_1"/>
    <property type="match status" value="1"/>
</dbReference>
<dbReference type="SMART" id="SM00825">
    <property type="entry name" value="PKS_KS"/>
    <property type="match status" value="1"/>
</dbReference>
<dbReference type="Pfam" id="PF00698">
    <property type="entry name" value="Acyl_transf_1"/>
    <property type="match status" value="1"/>
</dbReference>
<dbReference type="PROSITE" id="PS52004">
    <property type="entry name" value="KS3_2"/>
    <property type="match status" value="1"/>
</dbReference>
<reference evidence="6" key="1">
    <citation type="journal article" date="2014" name="Int. J. Syst. Evol. Microbiol.">
        <title>Complete genome sequence of Corynebacterium casei LMG S-19264T (=DSM 44701T), isolated from a smear-ripened cheese.</title>
        <authorList>
            <consortium name="US DOE Joint Genome Institute (JGI-PGF)"/>
            <person name="Walter F."/>
            <person name="Albersmeier A."/>
            <person name="Kalinowski J."/>
            <person name="Ruckert C."/>
        </authorList>
    </citation>
    <scope>NUCLEOTIDE SEQUENCE</scope>
    <source>
        <strain evidence="6">CGMCC 1.15290</strain>
    </source>
</reference>
<dbReference type="InterPro" id="IPR013968">
    <property type="entry name" value="PKS_KR"/>
</dbReference>
<feature type="domain" description="Carrier" evidence="4">
    <location>
        <begin position="1644"/>
        <end position="1734"/>
    </location>
</feature>
<dbReference type="Gene3D" id="3.40.366.10">
    <property type="entry name" value="Malonyl-Coenzyme A Acyl Carrier Protein, domain 2"/>
    <property type="match status" value="1"/>
</dbReference>
<evidence type="ECO:0000259" key="4">
    <source>
        <dbReference type="PROSITE" id="PS50075"/>
    </source>
</evidence>
<comment type="caution">
    <text evidence="6">The sequence shown here is derived from an EMBL/GenBank/DDBJ whole genome shotgun (WGS) entry which is preliminary data.</text>
</comment>
<dbReference type="InterPro" id="IPR050091">
    <property type="entry name" value="PKS_NRPS_Biosynth_Enz"/>
</dbReference>
<organism evidence="6 7">
    <name type="scientific">Filimonas zeae</name>
    <dbReference type="NCBI Taxonomy" id="1737353"/>
    <lineage>
        <taxon>Bacteria</taxon>
        <taxon>Pseudomonadati</taxon>
        <taxon>Bacteroidota</taxon>
        <taxon>Chitinophagia</taxon>
        <taxon>Chitinophagales</taxon>
        <taxon>Chitinophagaceae</taxon>
        <taxon>Filimonas</taxon>
    </lineage>
</organism>
<accession>A0A917MYD6</accession>
<dbReference type="SMART" id="SM00827">
    <property type="entry name" value="PKS_AT"/>
    <property type="match status" value="1"/>
</dbReference>
<dbReference type="Pfam" id="PF02801">
    <property type="entry name" value="Ketoacyl-synt_C"/>
    <property type="match status" value="1"/>
</dbReference>
<keyword evidence="7" id="KW-1185">Reference proteome</keyword>
<dbReference type="GO" id="GO:0004315">
    <property type="term" value="F:3-oxoacyl-[acyl-carrier-protein] synthase activity"/>
    <property type="evidence" value="ECO:0007669"/>
    <property type="project" value="InterPro"/>
</dbReference>
<dbReference type="Gene3D" id="3.40.50.720">
    <property type="entry name" value="NAD(P)-binding Rossmann-like Domain"/>
    <property type="match status" value="1"/>
</dbReference>
<evidence type="ECO:0000256" key="1">
    <source>
        <dbReference type="ARBA" id="ARBA00022450"/>
    </source>
</evidence>
<dbReference type="GO" id="GO:0006633">
    <property type="term" value="P:fatty acid biosynthetic process"/>
    <property type="evidence" value="ECO:0007669"/>
    <property type="project" value="InterPro"/>
</dbReference>
<keyword evidence="2" id="KW-0597">Phosphoprotein</keyword>
<dbReference type="InterPro" id="IPR014030">
    <property type="entry name" value="Ketoacyl_synth_N"/>
</dbReference>
<dbReference type="Gene3D" id="1.10.1200.10">
    <property type="entry name" value="ACP-like"/>
    <property type="match status" value="2"/>
</dbReference>
<dbReference type="InterPro" id="IPR016035">
    <property type="entry name" value="Acyl_Trfase/lysoPLipase"/>
</dbReference>
<feature type="domain" description="Ketosynthase family 3 (KS3)" evidence="5">
    <location>
        <begin position="645"/>
        <end position="1084"/>
    </location>
</feature>
<dbReference type="SUPFAM" id="SSF51735">
    <property type="entry name" value="NAD(P)-binding Rossmann-fold domains"/>
    <property type="match status" value="1"/>
</dbReference>
<feature type="domain" description="Carrier" evidence="4">
    <location>
        <begin position="1757"/>
        <end position="1843"/>
    </location>
</feature>
<dbReference type="SUPFAM" id="SSF55048">
    <property type="entry name" value="Probable ACP-binding domain of malonyl-CoA ACP transacylase"/>
    <property type="match status" value="1"/>
</dbReference>
<dbReference type="SUPFAM" id="SSF53901">
    <property type="entry name" value="Thiolase-like"/>
    <property type="match status" value="1"/>
</dbReference>
<dbReference type="PROSITE" id="PS50075">
    <property type="entry name" value="CARRIER"/>
    <property type="match status" value="2"/>
</dbReference>
<dbReference type="CDD" id="cd08953">
    <property type="entry name" value="KR_2_SDR_x"/>
    <property type="match status" value="1"/>
</dbReference>
<dbReference type="InterPro" id="IPR018201">
    <property type="entry name" value="Ketoacyl_synth_AS"/>
</dbReference>
<dbReference type="InterPro" id="IPR036291">
    <property type="entry name" value="NAD(P)-bd_dom_sf"/>
</dbReference>
<dbReference type="InterPro" id="IPR020841">
    <property type="entry name" value="PKS_Beta-ketoAc_synthase_dom"/>
</dbReference>
<sequence length="2356" mass="255274">MNTVKVVGITPLEKPDVRLALALEQAKAFPVLHAGRNKQQAEEALQAMAQQCTGAFGVCFAGQELCDLSLPEKVSLVILPYEGSTAVHKTGLQIYYQVGSLQEALEAVQQGADGLVVKGNEAAGRVGETASFILFQQIIQHIPDKEIWVQGGVGIHTGAALAALGAKGLVLDSQLLLFGACSAAKEIKQACGKLAGNETRVVDGFRILVRPDSPPLSDKATRQQLLPYLDSTAFDSGFLPLGQDVAFAADFVNQFRQLDRLVFAMHEAIHGHIKQAKLLETLSAGNTLCHELEITYPIAQGPMTRVSDVPAFAAAVADAGALPFVALSLMKGEKARQLLEETKAMAGTHTWGVGILGFAPPELRDEQLEYIKESRPPVVLIAGGRPSQAKPLEKLGIKTFLHVPSAALLDMYLKEGSKRFVFEGRECGGHVGPLSSLVLWEKQVCRLLQEENAHELNVFFAGGIHDAFSAAFIAVMTAPLVARGARVGVLMGTAYLYTREAVATGAILPQFQQQSLLQQNTLLLETAPGHETRCLASPFTDFFAHEKERLLQQGLDKKQIWEQLEQLNAGRLRIAAKGIERRGNELVNIAEPAQLENGMYMIGQVAALRNNITSLTDLHREVAGDYTTHLKRAAVYDIPVRQGKTLDAAIIGMACIYPGARNIDEFWRNILTGKDSVTEVPDERWNKELYYNPDVVDGSKAHSKWGGFIPDIDFDPVAFGIPPQSLAAIDPTQLLSLLVAKQALDDAGYGDSTEGRENISVIIGAEGGNDLANNYGFRSLFTQIFGEMPAELDEALPRLTEDSFPGILANVISGRITNRLNLGGRNYTVDAACASSLAAIDLACQELLLEKSDMVIAGGADLHNGINDYLMFSSTHALSRKGRCSTFDAGADGIALGEGIALVVLKRYDAALRDNDKIYAVIKGVGGASDGKSLGLTAPRKSGQLQALQRAYEQAGISPAEVGLIEAHGTGTVVGDKTELSALTDLFIQAGALPAQTHLGSVKTQIGHTKCAAGMAGLIKAALAVYYGVKPPTIHLQTPNGFYNRATSPFAFHTQSAIWTDARRIAGISAFGFGGTNFHAVITNAPGAAVPAEPVAATWPCELVVFRGDTYEAARERLGVVTTMLENNETLHLKDIAYSSWRLYNQLPVQIAIVAESTEDLLLKMNLAASGIETQGIYLTRKLEGQVAFLFAGQGSQRINMARDLFVLFPVMRQLLAVYPEYQKILFPDAVFDGTLLKAQQELIKDTRMAQPLLGITDLAIATLLQQLGIQPDMVAGHSYGELPALCFAGVFAPEQLVPLSVQRADAIINSTGEDKGTMVAVSCPVTELSELLAGMPEVYPVNHNSPKQWVLAGKTPVMQQLQEQLHGAKISCRPLEVACAFHSPLLAQAPQLYSAAIAEVAFASPVVPVWSNTTAALYPADPVAIKARLAEHLVKPVRFSEEIQQMYQAGARVFIEVGPGKVLTGLTRAINGDAEQLLLHTEDKEVYGGTQLLTMLAKYITSGREIAWEKLFEGRNPQLLNIEDHNQYKRKDTVWLVNGQMARPYKGNLPPHGAMPVITPLTLYKAPDTSAASAPAPHTNAEALIQHYLQNVRDLVLAQRDVLLGYLGQPAAALVQPAQQPLTQQPVNKAPVPAAQTTPVTATIVAAVQKDIRALLMQVVSDKTGYPKEMLGMEMDLEADLSIDSIKRMEIIGELRMQLGGFNAGKESEDAVQEQLAGLKTISTLVSWIEEHSGKNSDNTVQQPATVVGTAVAAVRNIQELTVLLLQTVSDKTGYPKEMLGMEMDLEADLSIDSIKRMEIIGELKNKLGGFSQGTADEDVVMEQLAAIKTLKALLAWITEHTGGQMELAGMPQPVATGLPETEVAARGNALAEVNVQKVHKPRPAVKLARYRFELLPAMFAPANPATLQGKKLAITDDGGQIALCLQQQLKAHGATADIITKSHASLEGYHGLIILDTLSALQKPGILDAFAMLKKVDPQVMQWVYAVSDTGAPVNALADITVLRNIQGYTGFLKSLDKEWEHTKCRHITFTSPLEDEQVAALTLDELMNTDAPAEVIYEGTVRKTYEPVFASDIEEEEDSAIALCKESVVLVLGGAQGITAELMIRFSKEYPCHFILVGRSAYTGDSADALLPAFADKDAIKAWLLKTGYSQSPAAIEKRVQEIYKYQQVHNTKTALEQNGATVEYQALDIRSEPELSSFIQQIYTRYGRLDGVVHGAGLLEDKLFNHKTTESFERVFATKVTPVRVLAEQLRPDIQFVVLFSSVASVYGNKGQTDYAAANSVMDKYARALQRKLKGKVTVINWGPWKGTGMVTPALEKEYERRGISMIPLAEGMEIFMNEIKYGAENQVLIMA</sequence>
<dbReference type="Pfam" id="PF00109">
    <property type="entry name" value="ketoacyl-synt"/>
    <property type="match status" value="1"/>
</dbReference>
<reference evidence="6" key="2">
    <citation type="submission" date="2020-09" db="EMBL/GenBank/DDBJ databases">
        <authorList>
            <person name="Sun Q."/>
            <person name="Zhou Y."/>
        </authorList>
    </citation>
    <scope>NUCLEOTIDE SEQUENCE</scope>
    <source>
        <strain evidence="6">CGMCC 1.15290</strain>
    </source>
</reference>
<evidence type="ECO:0000313" key="6">
    <source>
        <dbReference type="EMBL" id="GGH79146.1"/>
    </source>
</evidence>
<evidence type="ECO:0000256" key="3">
    <source>
        <dbReference type="ARBA" id="ARBA00022679"/>
    </source>
</evidence>
<name>A0A917MYD6_9BACT</name>
<proteinExistence type="predicted"/>
<dbReference type="SUPFAM" id="SSF52151">
    <property type="entry name" value="FabD/lysophospholipase-like"/>
    <property type="match status" value="1"/>
</dbReference>
<keyword evidence="3" id="KW-0808">Transferase</keyword>
<dbReference type="InterPro" id="IPR036736">
    <property type="entry name" value="ACP-like_sf"/>
</dbReference>
<dbReference type="Gene3D" id="3.20.20.70">
    <property type="entry name" value="Aldolase class I"/>
    <property type="match status" value="2"/>
</dbReference>
<dbReference type="InterPro" id="IPR001227">
    <property type="entry name" value="Ac_transferase_dom_sf"/>
</dbReference>
<dbReference type="InterPro" id="IPR057326">
    <property type="entry name" value="KR_dom"/>
</dbReference>
<dbReference type="InterPro" id="IPR013785">
    <property type="entry name" value="Aldolase_TIM"/>
</dbReference>
<dbReference type="PANTHER" id="PTHR43775">
    <property type="entry name" value="FATTY ACID SYNTHASE"/>
    <property type="match status" value="1"/>
</dbReference>
<evidence type="ECO:0000256" key="2">
    <source>
        <dbReference type="ARBA" id="ARBA00022553"/>
    </source>
</evidence>
<dbReference type="InterPro" id="IPR016036">
    <property type="entry name" value="Malonyl_transacylase_ACP-bd"/>
</dbReference>
<gene>
    <name evidence="6" type="ORF">GCM10011379_48070</name>
</gene>
<dbReference type="GO" id="GO:0004312">
    <property type="term" value="F:fatty acid synthase activity"/>
    <property type="evidence" value="ECO:0007669"/>
    <property type="project" value="TreeGrafter"/>
</dbReference>
<dbReference type="PANTHER" id="PTHR43775:SF51">
    <property type="entry name" value="INACTIVE PHENOLPHTHIOCEROL SYNTHESIS POLYKETIDE SYNTHASE TYPE I PKS1-RELATED"/>
    <property type="match status" value="1"/>
</dbReference>
<dbReference type="InterPro" id="IPR014043">
    <property type="entry name" value="Acyl_transferase_dom"/>
</dbReference>
<dbReference type="SUPFAM" id="SSF51412">
    <property type="entry name" value="Inosine monophosphate dehydrogenase (IMPDH)"/>
    <property type="match status" value="2"/>
</dbReference>
<dbReference type="Pfam" id="PF08659">
    <property type="entry name" value="KR"/>
    <property type="match status" value="1"/>
</dbReference>
<dbReference type="InterPro" id="IPR009081">
    <property type="entry name" value="PP-bd_ACP"/>
</dbReference>
<dbReference type="CDD" id="cd00833">
    <property type="entry name" value="PKS"/>
    <property type="match status" value="1"/>
</dbReference>
<dbReference type="Pfam" id="PF03060">
    <property type="entry name" value="NMO"/>
    <property type="match status" value="1"/>
</dbReference>
<dbReference type="InterPro" id="IPR014031">
    <property type="entry name" value="Ketoacyl_synth_C"/>
</dbReference>
<dbReference type="InterPro" id="IPR016039">
    <property type="entry name" value="Thiolase-like"/>
</dbReference>
<evidence type="ECO:0000259" key="5">
    <source>
        <dbReference type="PROSITE" id="PS52004"/>
    </source>
</evidence>
<dbReference type="RefSeq" id="WP_188957289.1">
    <property type="nucleotide sequence ID" value="NZ_BMIB01000005.1"/>
</dbReference>
<dbReference type="SUPFAM" id="SSF47336">
    <property type="entry name" value="ACP-like"/>
    <property type="match status" value="2"/>
</dbReference>
<keyword evidence="1" id="KW-0596">Phosphopantetheine</keyword>
<dbReference type="Proteomes" id="UP000627292">
    <property type="component" value="Unassembled WGS sequence"/>
</dbReference>
<dbReference type="Gene3D" id="3.40.47.10">
    <property type="match status" value="1"/>
</dbReference>